<feature type="non-terminal residue" evidence="2">
    <location>
        <position position="1"/>
    </location>
</feature>
<dbReference type="EMBL" id="CADCUH010000193">
    <property type="protein sequence ID" value="CAA9365337.1"/>
    <property type="molecule type" value="Genomic_DNA"/>
</dbReference>
<evidence type="ECO:0000313" key="2">
    <source>
        <dbReference type="EMBL" id="CAA9365337.1"/>
    </source>
</evidence>
<organism evidence="2">
    <name type="scientific">uncultured Nocardioidaceae bacterium</name>
    <dbReference type="NCBI Taxonomy" id="253824"/>
    <lineage>
        <taxon>Bacteria</taxon>
        <taxon>Bacillati</taxon>
        <taxon>Actinomycetota</taxon>
        <taxon>Actinomycetes</taxon>
        <taxon>Propionibacteriales</taxon>
        <taxon>Nocardioidaceae</taxon>
        <taxon>environmental samples</taxon>
    </lineage>
</organism>
<sequence length="47" mass="4948">GPVEGVLRRERGVLRRPGLARWCGQDGCDREGPPAHRGAAPAGTRGV</sequence>
<accession>A0A6J4MRP6</accession>
<dbReference type="AlphaFoldDB" id="A0A6J4MRP6"/>
<name>A0A6J4MRP6_9ACTN</name>
<reference evidence="2" key="1">
    <citation type="submission" date="2020-02" db="EMBL/GenBank/DDBJ databases">
        <authorList>
            <person name="Meier V. D."/>
        </authorList>
    </citation>
    <scope>NUCLEOTIDE SEQUENCE</scope>
    <source>
        <strain evidence="2">AVDCRST_MAG36</strain>
    </source>
</reference>
<proteinExistence type="predicted"/>
<feature type="non-terminal residue" evidence="2">
    <location>
        <position position="47"/>
    </location>
</feature>
<feature type="region of interest" description="Disordered" evidence="1">
    <location>
        <begin position="25"/>
        <end position="47"/>
    </location>
</feature>
<protein>
    <submittedName>
        <fullName evidence="2">4Fe-4S ferredoxin, iron-sulfur binding</fullName>
    </submittedName>
</protein>
<feature type="compositionally biased region" description="Low complexity" evidence="1">
    <location>
        <begin position="35"/>
        <end position="47"/>
    </location>
</feature>
<gene>
    <name evidence="2" type="ORF">AVDCRST_MAG36-3024</name>
</gene>
<evidence type="ECO:0000256" key="1">
    <source>
        <dbReference type="SAM" id="MobiDB-lite"/>
    </source>
</evidence>